<evidence type="ECO:0000256" key="3">
    <source>
        <dbReference type="ARBA" id="ARBA00022989"/>
    </source>
</evidence>
<feature type="transmembrane region" description="Helical" evidence="6">
    <location>
        <begin position="487"/>
        <end position="509"/>
    </location>
</feature>
<dbReference type="InterPro" id="IPR003689">
    <property type="entry name" value="ZIP"/>
</dbReference>
<feature type="transmembrane region" description="Helical" evidence="6">
    <location>
        <begin position="116"/>
        <end position="137"/>
    </location>
</feature>
<comment type="caution">
    <text evidence="7">The sequence shown here is derived from an EMBL/GenBank/DDBJ whole genome shotgun (WGS) entry which is preliminary data.</text>
</comment>
<feature type="transmembrane region" description="Helical" evidence="6">
    <location>
        <begin position="456"/>
        <end position="475"/>
    </location>
</feature>
<feature type="transmembrane region" description="Helical" evidence="6">
    <location>
        <begin position="182"/>
        <end position="201"/>
    </location>
</feature>
<evidence type="ECO:0000256" key="6">
    <source>
        <dbReference type="SAM" id="Phobius"/>
    </source>
</evidence>
<evidence type="ECO:0000313" key="8">
    <source>
        <dbReference type="Proteomes" id="UP001150538"/>
    </source>
</evidence>
<dbReference type="Pfam" id="PF02535">
    <property type="entry name" value="Zip"/>
    <property type="match status" value="2"/>
</dbReference>
<dbReference type="EMBL" id="JANBPU010000012">
    <property type="protein sequence ID" value="KAJ1920540.1"/>
    <property type="molecule type" value="Genomic_DNA"/>
</dbReference>
<feature type="transmembrane region" description="Helical" evidence="6">
    <location>
        <begin position="399"/>
        <end position="420"/>
    </location>
</feature>
<feature type="transmembrane region" description="Helical" evidence="6">
    <location>
        <begin position="5"/>
        <end position="25"/>
    </location>
</feature>
<keyword evidence="8" id="KW-1185">Reference proteome</keyword>
<reference evidence="7" key="1">
    <citation type="submission" date="2022-07" db="EMBL/GenBank/DDBJ databases">
        <title>Phylogenomic reconstructions and comparative analyses of Kickxellomycotina fungi.</title>
        <authorList>
            <person name="Reynolds N.K."/>
            <person name="Stajich J.E."/>
            <person name="Barry K."/>
            <person name="Grigoriev I.V."/>
            <person name="Crous P."/>
            <person name="Smith M.E."/>
        </authorList>
    </citation>
    <scope>NUCLEOTIDE SEQUENCE</scope>
    <source>
        <strain evidence="7">NBRC 100468</strain>
    </source>
</reference>
<sequence>MKASWFGLFFGNSLYFAAMAGYSYITYLGYQVNAGLAVPQAFQELKEHGCKAMNDFSIKSHTDLQTLLSRCPQLLSTSGSKKGEGHPGAHDHHHKALPTSSLEGMIGFMFPQNNPALASILATFYISLFPNLILFAIPSSIPQPTLKVLVSFAIGGLLGDVFLHLLPHIFMEAPTPGVDISVRNVVYGCTIFAGLLTFFIVDRIMRIFGAGHSHSHGGHDSGTHSHAPTRIRRGSSRSCKDSNSPSTPVFQGLGGGANNSDKVNDGSAAESEESPHHNGLRRRINPVLNSSNSSRPAAFSDSEVEADDEKGGSSSDSEPLNPPAYGCKEAGRPIKLSAYLNLIADAAHNFTDGLAISASFYLSPAAGLSTFVAIFFHEIPHELGDFAILIQSGFSFSRALASQFFTAIGAMAGTIVGVMVEESGRGRVFQPQNLFSLSKPWFVDAALSNSSSQSSFGLSWIFSTIFPLGSLFGLFPSNVAGVGWNQLIIPFTAGGFVYIGTASVIPELLEPSQPNVSAHFKSQKRRAVVAEIWQVALEIMSMLLGVGLMALIAMEE</sequence>
<feature type="region of interest" description="Disordered" evidence="5">
    <location>
        <begin position="214"/>
        <end position="326"/>
    </location>
</feature>
<accession>A0A9W8A748</accession>
<gene>
    <name evidence="7" type="ORF">H4219_001239</name>
</gene>
<organism evidence="7 8">
    <name type="scientific">Mycoemilia scoparia</name>
    <dbReference type="NCBI Taxonomy" id="417184"/>
    <lineage>
        <taxon>Eukaryota</taxon>
        <taxon>Fungi</taxon>
        <taxon>Fungi incertae sedis</taxon>
        <taxon>Zoopagomycota</taxon>
        <taxon>Kickxellomycotina</taxon>
        <taxon>Kickxellomycetes</taxon>
        <taxon>Kickxellales</taxon>
        <taxon>Kickxellaceae</taxon>
        <taxon>Mycoemilia</taxon>
    </lineage>
</organism>
<dbReference type="PANTHER" id="PTHR16950:SF16">
    <property type="entry name" value="ZINC TRANSPORTER ZIP13"/>
    <property type="match status" value="1"/>
</dbReference>
<proteinExistence type="predicted"/>
<keyword evidence="2 6" id="KW-0812">Transmembrane</keyword>
<feature type="transmembrane region" description="Helical" evidence="6">
    <location>
        <begin position="360"/>
        <end position="379"/>
    </location>
</feature>
<dbReference type="AlphaFoldDB" id="A0A9W8A748"/>
<dbReference type="OrthoDB" id="200954at2759"/>
<protein>
    <submittedName>
        <fullName evidence="7">Uncharacterized protein</fullName>
    </submittedName>
</protein>
<evidence type="ECO:0000256" key="1">
    <source>
        <dbReference type="ARBA" id="ARBA00004141"/>
    </source>
</evidence>
<evidence type="ECO:0000256" key="5">
    <source>
        <dbReference type="SAM" id="MobiDB-lite"/>
    </source>
</evidence>
<keyword evidence="3 6" id="KW-1133">Transmembrane helix</keyword>
<dbReference type="Proteomes" id="UP001150538">
    <property type="component" value="Unassembled WGS sequence"/>
</dbReference>
<comment type="subcellular location">
    <subcellularLocation>
        <location evidence="1">Membrane</location>
        <topology evidence="1">Multi-pass membrane protein</topology>
    </subcellularLocation>
</comment>
<evidence type="ECO:0000256" key="2">
    <source>
        <dbReference type="ARBA" id="ARBA00022692"/>
    </source>
</evidence>
<keyword evidence="4 6" id="KW-0472">Membrane</keyword>
<dbReference type="GO" id="GO:0016020">
    <property type="term" value="C:membrane"/>
    <property type="evidence" value="ECO:0007669"/>
    <property type="project" value="UniProtKB-SubCell"/>
</dbReference>
<dbReference type="PANTHER" id="PTHR16950">
    <property type="entry name" value="ZINC TRANSPORTER SLC39A7 HISTIDINE-RICH MEMBRANE PROTEIN KE4"/>
    <property type="match status" value="1"/>
</dbReference>
<evidence type="ECO:0000313" key="7">
    <source>
        <dbReference type="EMBL" id="KAJ1920540.1"/>
    </source>
</evidence>
<dbReference type="GO" id="GO:0005385">
    <property type="term" value="F:zinc ion transmembrane transporter activity"/>
    <property type="evidence" value="ECO:0007669"/>
    <property type="project" value="TreeGrafter"/>
</dbReference>
<name>A0A9W8A748_9FUNG</name>
<evidence type="ECO:0000256" key="4">
    <source>
        <dbReference type="ARBA" id="ARBA00023136"/>
    </source>
</evidence>
<feature type="transmembrane region" description="Helical" evidence="6">
    <location>
        <begin position="530"/>
        <end position="554"/>
    </location>
</feature>
<dbReference type="GO" id="GO:0006882">
    <property type="term" value="P:intracellular zinc ion homeostasis"/>
    <property type="evidence" value="ECO:0007669"/>
    <property type="project" value="TreeGrafter"/>
</dbReference>
<feature type="transmembrane region" description="Helical" evidence="6">
    <location>
        <begin position="149"/>
        <end position="170"/>
    </location>
</feature>